<proteinExistence type="predicted"/>
<reference evidence="2" key="1">
    <citation type="journal article" date="2022" name="Int. J. Mol. Sci.">
        <title>Draft Genome of Tanacetum Coccineum: Genomic Comparison of Closely Related Tanacetum-Family Plants.</title>
        <authorList>
            <person name="Yamashiro T."/>
            <person name="Shiraishi A."/>
            <person name="Nakayama K."/>
            <person name="Satake H."/>
        </authorList>
    </citation>
    <scope>NUCLEOTIDE SEQUENCE</scope>
</reference>
<organism evidence="2 3">
    <name type="scientific">Tanacetum coccineum</name>
    <dbReference type="NCBI Taxonomy" id="301880"/>
    <lineage>
        <taxon>Eukaryota</taxon>
        <taxon>Viridiplantae</taxon>
        <taxon>Streptophyta</taxon>
        <taxon>Embryophyta</taxon>
        <taxon>Tracheophyta</taxon>
        <taxon>Spermatophyta</taxon>
        <taxon>Magnoliopsida</taxon>
        <taxon>eudicotyledons</taxon>
        <taxon>Gunneridae</taxon>
        <taxon>Pentapetalae</taxon>
        <taxon>asterids</taxon>
        <taxon>campanulids</taxon>
        <taxon>Asterales</taxon>
        <taxon>Asteraceae</taxon>
        <taxon>Asteroideae</taxon>
        <taxon>Anthemideae</taxon>
        <taxon>Anthemidinae</taxon>
        <taxon>Tanacetum</taxon>
    </lineage>
</organism>
<comment type="caution">
    <text evidence="2">The sequence shown here is derived from an EMBL/GenBank/DDBJ whole genome shotgun (WGS) entry which is preliminary data.</text>
</comment>
<protein>
    <submittedName>
        <fullName evidence="2">Uncharacterized protein</fullName>
    </submittedName>
</protein>
<gene>
    <name evidence="2" type="ORF">Tco_0976074</name>
</gene>
<reference evidence="2" key="2">
    <citation type="submission" date="2022-01" db="EMBL/GenBank/DDBJ databases">
        <authorList>
            <person name="Yamashiro T."/>
            <person name="Shiraishi A."/>
            <person name="Satake H."/>
            <person name="Nakayama K."/>
        </authorList>
    </citation>
    <scope>NUCLEOTIDE SEQUENCE</scope>
</reference>
<feature type="region of interest" description="Disordered" evidence="1">
    <location>
        <begin position="1"/>
        <end position="54"/>
    </location>
</feature>
<feature type="region of interest" description="Disordered" evidence="1">
    <location>
        <begin position="215"/>
        <end position="236"/>
    </location>
</feature>
<feature type="compositionally biased region" description="Basic and acidic residues" evidence="1">
    <location>
        <begin position="37"/>
        <end position="54"/>
    </location>
</feature>
<dbReference type="Proteomes" id="UP001151760">
    <property type="component" value="Unassembled WGS sequence"/>
</dbReference>
<name>A0ABQ5EHC0_9ASTR</name>
<evidence type="ECO:0000313" key="3">
    <source>
        <dbReference type="Proteomes" id="UP001151760"/>
    </source>
</evidence>
<dbReference type="EMBL" id="BQNB010016277">
    <property type="protein sequence ID" value="GJT49917.1"/>
    <property type="molecule type" value="Genomic_DNA"/>
</dbReference>
<feature type="compositionally biased region" description="Low complexity" evidence="1">
    <location>
        <begin position="14"/>
        <end position="31"/>
    </location>
</feature>
<accession>A0ABQ5EHC0</accession>
<sequence length="270" mass="29645">MYRITKTETQSPDSKSNLNVSNSTSLESSNSIRRPKSKDTKSKDRVLKNNNDKRPVAHVQKMSSSVSIDSNKCETMHSNVCQSNASVLSTKTVNVVNDGSNIVCVSCGKDVFLLSHEKCVARYALSRNSSVKRALFTTPIAAKSKNLGATSVVAKSRLSVAKTPTTTNKVSSVLPLSPDSSQSRTLSNYMKNKIATSRKWQKWFENQQCFNWTPKSKTAQSLPSETKSRIRVRSTSNTPVTTQKWVAKLSTLPSAFVSCDAGDPTRPLDC</sequence>
<evidence type="ECO:0000256" key="1">
    <source>
        <dbReference type="SAM" id="MobiDB-lite"/>
    </source>
</evidence>
<feature type="compositionally biased region" description="Polar residues" evidence="1">
    <location>
        <begin position="215"/>
        <end position="225"/>
    </location>
</feature>
<keyword evidence="3" id="KW-1185">Reference proteome</keyword>
<evidence type="ECO:0000313" key="2">
    <source>
        <dbReference type="EMBL" id="GJT49917.1"/>
    </source>
</evidence>